<reference evidence="1" key="1">
    <citation type="submission" date="2023-03" db="EMBL/GenBank/DDBJ databases">
        <title>Massive genome expansion in bonnet fungi (Mycena s.s.) driven by repeated elements and novel gene families across ecological guilds.</title>
        <authorList>
            <consortium name="Lawrence Berkeley National Laboratory"/>
            <person name="Harder C.B."/>
            <person name="Miyauchi S."/>
            <person name="Viragh M."/>
            <person name="Kuo A."/>
            <person name="Thoen E."/>
            <person name="Andreopoulos B."/>
            <person name="Lu D."/>
            <person name="Skrede I."/>
            <person name="Drula E."/>
            <person name="Henrissat B."/>
            <person name="Morin E."/>
            <person name="Kohler A."/>
            <person name="Barry K."/>
            <person name="LaButti K."/>
            <person name="Morin E."/>
            <person name="Salamov A."/>
            <person name="Lipzen A."/>
            <person name="Mereny Z."/>
            <person name="Hegedus B."/>
            <person name="Baldrian P."/>
            <person name="Stursova M."/>
            <person name="Weitz H."/>
            <person name="Taylor A."/>
            <person name="Grigoriev I.V."/>
            <person name="Nagy L.G."/>
            <person name="Martin F."/>
            <person name="Kauserud H."/>
        </authorList>
    </citation>
    <scope>NUCLEOTIDE SEQUENCE</scope>
    <source>
        <strain evidence="1">CBHHK182m</strain>
    </source>
</reference>
<evidence type="ECO:0000313" key="1">
    <source>
        <dbReference type="EMBL" id="KAJ7760580.1"/>
    </source>
</evidence>
<comment type="caution">
    <text evidence="1">The sequence shown here is derived from an EMBL/GenBank/DDBJ whole genome shotgun (WGS) entry which is preliminary data.</text>
</comment>
<evidence type="ECO:0000313" key="2">
    <source>
        <dbReference type="Proteomes" id="UP001215598"/>
    </source>
</evidence>
<accession>A0AAD7JA97</accession>
<gene>
    <name evidence="1" type="ORF">B0H16DRAFT_1532771</name>
</gene>
<dbReference type="AlphaFoldDB" id="A0AAD7JA97"/>
<dbReference type="EMBL" id="JARKIB010000037">
    <property type="protein sequence ID" value="KAJ7760580.1"/>
    <property type="molecule type" value="Genomic_DNA"/>
</dbReference>
<protein>
    <submittedName>
        <fullName evidence="1">Uncharacterized protein</fullName>
    </submittedName>
</protein>
<proteinExistence type="predicted"/>
<organism evidence="1 2">
    <name type="scientific">Mycena metata</name>
    <dbReference type="NCBI Taxonomy" id="1033252"/>
    <lineage>
        <taxon>Eukaryota</taxon>
        <taxon>Fungi</taxon>
        <taxon>Dikarya</taxon>
        <taxon>Basidiomycota</taxon>
        <taxon>Agaricomycotina</taxon>
        <taxon>Agaricomycetes</taxon>
        <taxon>Agaricomycetidae</taxon>
        <taxon>Agaricales</taxon>
        <taxon>Marasmiineae</taxon>
        <taxon>Mycenaceae</taxon>
        <taxon>Mycena</taxon>
    </lineage>
</organism>
<sequence>MWAERYIHAQSTSTTMIAGASLCTGLIHQRMSRRAACHKNIGSELLRVKCVTPIHEEDEVEFKSRIWLPAARRVPVLVSAASKRRNFFRRRAQRWRVSLKVEGQFDTVRMRNDVDYHQCQVETCHTLHAARREHICDAPCAQHLGYSDVPRQSMIMNVSIPK</sequence>
<dbReference type="Proteomes" id="UP001215598">
    <property type="component" value="Unassembled WGS sequence"/>
</dbReference>
<name>A0AAD7JA97_9AGAR</name>
<keyword evidence="2" id="KW-1185">Reference proteome</keyword>